<feature type="transmembrane region" description="Helical" evidence="1">
    <location>
        <begin position="137"/>
        <end position="159"/>
    </location>
</feature>
<proteinExistence type="predicted"/>
<sequence length="250" mass="27532">MTGITILLKLLAAHLLGDFIFQGRKDAEAKNRKILTLALVKHLLIHAACILALFLFNIDYLVVIVILVSHLLIDMGKIGYHLRLRKAQERDPGMDVQHRPLIAFALDQAAHVVVIVACWAWTTGQYSALGQPLPAKIWIVLVAYLAVSLPASVFISICVKRWEEPVTGGLPNAGKLIGLIERALVLSFILQGSLAAIGFLMAAKSILRIGDLRDDKDHRKTEYILIGTLLSFSITIITGIIALYFIQLTP</sequence>
<keyword evidence="1" id="KW-0812">Transmembrane</keyword>
<accession>A0A7K1XYI4</accession>
<dbReference type="InterPro" id="IPR021737">
    <property type="entry name" value="Phage_phiKZ_Orf197"/>
</dbReference>
<dbReference type="Proteomes" id="UP000451233">
    <property type="component" value="Unassembled WGS sequence"/>
</dbReference>
<evidence type="ECO:0000256" key="1">
    <source>
        <dbReference type="SAM" id="Phobius"/>
    </source>
</evidence>
<keyword evidence="3" id="KW-1185">Reference proteome</keyword>
<reference evidence="2 3" key="1">
    <citation type="submission" date="2019-11" db="EMBL/GenBank/DDBJ databases">
        <title>Pedobacter sp. HMF7056 Genome sequencing and assembly.</title>
        <authorList>
            <person name="Kang H."/>
            <person name="Kim H."/>
            <person name="Joh K."/>
        </authorList>
    </citation>
    <scope>NUCLEOTIDE SEQUENCE [LARGE SCALE GENOMIC DNA]</scope>
    <source>
        <strain evidence="2 3">HMF7056</strain>
    </source>
</reference>
<dbReference type="AlphaFoldDB" id="A0A7K1XYI4"/>
<comment type="caution">
    <text evidence="2">The sequence shown here is derived from an EMBL/GenBank/DDBJ whole genome shotgun (WGS) entry which is preliminary data.</text>
</comment>
<evidence type="ECO:0000313" key="2">
    <source>
        <dbReference type="EMBL" id="MXV15606.1"/>
    </source>
</evidence>
<feature type="transmembrane region" description="Helical" evidence="1">
    <location>
        <begin position="179"/>
        <end position="203"/>
    </location>
</feature>
<dbReference type="Pfam" id="PF11750">
    <property type="entry name" value="DUF3307"/>
    <property type="match status" value="1"/>
</dbReference>
<feature type="transmembrane region" description="Helical" evidence="1">
    <location>
        <begin position="34"/>
        <end position="54"/>
    </location>
</feature>
<protein>
    <submittedName>
        <fullName evidence="2">DUF3307 domain-containing protein</fullName>
    </submittedName>
</protein>
<feature type="transmembrane region" description="Helical" evidence="1">
    <location>
        <begin position="60"/>
        <end position="80"/>
    </location>
</feature>
<keyword evidence="1" id="KW-1133">Transmembrane helix</keyword>
<dbReference type="RefSeq" id="WP_160906589.1">
    <property type="nucleotide sequence ID" value="NZ_WVHS01000002.1"/>
</dbReference>
<organism evidence="2 3">
    <name type="scientific">Hufsiella ginkgonis</name>
    <dbReference type="NCBI Taxonomy" id="2695274"/>
    <lineage>
        <taxon>Bacteria</taxon>
        <taxon>Pseudomonadati</taxon>
        <taxon>Bacteroidota</taxon>
        <taxon>Sphingobacteriia</taxon>
        <taxon>Sphingobacteriales</taxon>
        <taxon>Sphingobacteriaceae</taxon>
        <taxon>Hufsiella</taxon>
    </lineage>
</organism>
<gene>
    <name evidence="2" type="ORF">GS398_09840</name>
</gene>
<dbReference type="EMBL" id="WVHS01000002">
    <property type="protein sequence ID" value="MXV15606.1"/>
    <property type="molecule type" value="Genomic_DNA"/>
</dbReference>
<feature type="transmembrane region" description="Helical" evidence="1">
    <location>
        <begin position="101"/>
        <end position="122"/>
    </location>
</feature>
<feature type="transmembrane region" description="Helical" evidence="1">
    <location>
        <begin position="223"/>
        <end position="246"/>
    </location>
</feature>
<name>A0A7K1XYI4_9SPHI</name>
<keyword evidence="1" id="KW-0472">Membrane</keyword>
<evidence type="ECO:0000313" key="3">
    <source>
        <dbReference type="Proteomes" id="UP000451233"/>
    </source>
</evidence>